<dbReference type="PROSITE" id="PS51762">
    <property type="entry name" value="GH16_2"/>
    <property type="match status" value="1"/>
</dbReference>
<evidence type="ECO:0000259" key="2">
    <source>
        <dbReference type="PROSITE" id="PS51762"/>
    </source>
</evidence>
<evidence type="ECO:0000256" key="1">
    <source>
        <dbReference type="ARBA" id="ARBA00006865"/>
    </source>
</evidence>
<dbReference type="InterPro" id="IPR026444">
    <property type="entry name" value="Secre_tail"/>
</dbReference>
<comment type="similarity">
    <text evidence="1">Belongs to the glycosyl hydrolase 16 family.</text>
</comment>
<feature type="domain" description="GH16" evidence="2">
    <location>
        <begin position="23"/>
        <end position="313"/>
    </location>
</feature>
<accession>A0A382A876</accession>
<dbReference type="Gene3D" id="2.60.120.200">
    <property type="match status" value="1"/>
</dbReference>
<dbReference type="InterPro" id="IPR025965">
    <property type="entry name" value="FlgD/Vpr_Ig-like"/>
</dbReference>
<sequence length="595" mass="66490">MKNYLVTFSILFFTFCSAQIGNVIWEENFNNLDNWMKITGNGSWGWGNGELEFYQEENVEIAEVPGEQGNNALHITAQEESGPDIVDQWGNPLNYTSGKVTTKSKIAIKYGVIETRVRVPNLDLGGWPAVWLLGTSNLTWPRSGEIDIMEMGSRQEFRDLHDEHNGGNGADNSTVNQVVGANALFYADEAVTPENPSGAASISWDPDDDYCRPYYNYDNLNDRFLVYRMYWDPDSIRFTIIDDSVEHDLYTNPFPIDSVSDEFQRPFYLIANLAIGGLFTDADYIGGSGAPVSMPFPADMYVDYIKVMEWNGQGEVHIGPPTFQGGTFGLFTDTTPIDNGLVAGDDAEIYVWEGTLSEGSIPPYEGENGISWQTTGLGWFGAGIMSMQPVNLFNFGEGHLKFMIKIPANISFQIGIIDAWGNQSYVDFPANQTTYELDRDGNWGQASIPVEDIRGEWIDLRMLSYEFVILEVNGASCEFGLDDIYWDGGATSSVDENENLDTPIKFNLQNNFPNPFNPLTTVRYDLPEDGLVNVTIYDVMGRPVKYLVNSQQNAGYKSIQWNGTNDAGQPVSAGLYMYTIQAGDFRQTKKMVLLK</sequence>
<dbReference type="GO" id="GO:0004553">
    <property type="term" value="F:hydrolase activity, hydrolyzing O-glycosyl compounds"/>
    <property type="evidence" value="ECO:0007669"/>
    <property type="project" value="InterPro"/>
</dbReference>
<dbReference type="SUPFAM" id="SSF49899">
    <property type="entry name" value="Concanavalin A-like lectins/glucanases"/>
    <property type="match status" value="1"/>
</dbReference>
<organism evidence="3">
    <name type="scientific">marine metagenome</name>
    <dbReference type="NCBI Taxonomy" id="408172"/>
    <lineage>
        <taxon>unclassified sequences</taxon>
        <taxon>metagenomes</taxon>
        <taxon>ecological metagenomes</taxon>
    </lineage>
</organism>
<dbReference type="Pfam" id="PF13860">
    <property type="entry name" value="FlgD_ig"/>
    <property type="match status" value="1"/>
</dbReference>
<dbReference type="PANTHER" id="PTHR10963">
    <property type="entry name" value="GLYCOSYL HYDROLASE-RELATED"/>
    <property type="match status" value="1"/>
</dbReference>
<dbReference type="GO" id="GO:0005975">
    <property type="term" value="P:carbohydrate metabolic process"/>
    <property type="evidence" value="ECO:0007669"/>
    <property type="project" value="InterPro"/>
</dbReference>
<dbReference type="AlphaFoldDB" id="A0A382A876"/>
<dbReference type="Gene3D" id="2.60.40.4070">
    <property type="match status" value="1"/>
</dbReference>
<dbReference type="EMBL" id="UINC01024331">
    <property type="protein sequence ID" value="SVA97746.1"/>
    <property type="molecule type" value="Genomic_DNA"/>
</dbReference>
<protein>
    <recommendedName>
        <fullName evidence="2">GH16 domain-containing protein</fullName>
    </recommendedName>
</protein>
<dbReference type="InterPro" id="IPR013320">
    <property type="entry name" value="ConA-like_dom_sf"/>
</dbReference>
<name>A0A382A876_9ZZZZ</name>
<proteinExistence type="inferred from homology"/>
<dbReference type="CDD" id="cd08023">
    <property type="entry name" value="GH16_laminarinase_like"/>
    <property type="match status" value="1"/>
</dbReference>
<dbReference type="PANTHER" id="PTHR10963:SF55">
    <property type="entry name" value="GLYCOSIDE HYDROLASE FAMILY 16 PROTEIN"/>
    <property type="match status" value="1"/>
</dbReference>
<gene>
    <name evidence="3" type="ORF">METZ01_LOCUS150600</name>
</gene>
<dbReference type="NCBIfam" id="TIGR04183">
    <property type="entry name" value="Por_Secre_tail"/>
    <property type="match status" value="1"/>
</dbReference>
<dbReference type="InterPro" id="IPR050546">
    <property type="entry name" value="Glycosyl_Hydrlase_16"/>
</dbReference>
<dbReference type="Pfam" id="PF26113">
    <property type="entry name" value="GH16_XgeA"/>
    <property type="match status" value="1"/>
</dbReference>
<dbReference type="InterPro" id="IPR000757">
    <property type="entry name" value="Beta-glucanase-like"/>
</dbReference>
<evidence type="ECO:0000313" key="3">
    <source>
        <dbReference type="EMBL" id="SVA97746.1"/>
    </source>
</evidence>
<reference evidence="3" key="1">
    <citation type="submission" date="2018-05" db="EMBL/GenBank/DDBJ databases">
        <authorList>
            <person name="Lanie J.A."/>
            <person name="Ng W.-L."/>
            <person name="Kazmierczak K.M."/>
            <person name="Andrzejewski T.M."/>
            <person name="Davidsen T.M."/>
            <person name="Wayne K.J."/>
            <person name="Tettelin H."/>
            <person name="Glass J.I."/>
            <person name="Rusch D."/>
            <person name="Podicherti R."/>
            <person name="Tsui H.-C.T."/>
            <person name="Winkler M.E."/>
        </authorList>
    </citation>
    <scope>NUCLEOTIDE SEQUENCE</scope>
</reference>